<dbReference type="PANTHER" id="PTHR43566">
    <property type="entry name" value="CONSERVED PROTEIN"/>
    <property type="match status" value="1"/>
</dbReference>
<evidence type="ECO:0000313" key="3">
    <source>
        <dbReference type="EMBL" id="BAB54715.1"/>
    </source>
</evidence>
<feature type="domain" description="AAA+ ATPase" evidence="2">
    <location>
        <begin position="63"/>
        <end position="234"/>
    </location>
</feature>
<dbReference type="SUPFAM" id="SSF52540">
    <property type="entry name" value="P-loop containing nucleoside triphosphate hydrolases"/>
    <property type="match status" value="1"/>
</dbReference>
<organism evidence="3 4">
    <name type="scientific">Mesorhizobium japonicum (strain LMG 29417 / CECT 9101 / MAFF 303099)</name>
    <name type="common">Mesorhizobium loti (strain MAFF 303099)</name>
    <dbReference type="NCBI Taxonomy" id="266835"/>
    <lineage>
        <taxon>Bacteria</taxon>
        <taxon>Pseudomonadati</taxon>
        <taxon>Pseudomonadota</taxon>
        <taxon>Alphaproteobacteria</taxon>
        <taxon>Hyphomicrobiales</taxon>
        <taxon>Phyllobacteriaceae</taxon>
        <taxon>Mesorhizobium</taxon>
    </lineage>
</organism>
<dbReference type="HOGENOM" id="CLU_041527_3_1_5"/>
<protein>
    <submittedName>
        <fullName evidence="3">Mlr9349 protein</fullName>
    </submittedName>
</protein>
<evidence type="ECO:0000313" key="4">
    <source>
        <dbReference type="Proteomes" id="UP000000552"/>
    </source>
</evidence>
<proteinExistence type="predicted"/>
<dbReference type="InterPro" id="IPR025420">
    <property type="entry name" value="DUF4143"/>
</dbReference>
<sequence>MQKQLGHASAVATSISPKPADSNPYEPARREPRFFLAQSELHSIIARMIERRITTELTELLDSMPAVALLGPRQVGKTTLALEIAERRPSIYLDLESDADRARLAEPELYLADHEDKLVILDEVHRLPNLFQNLRGLIDRGRRSGRKAGRFLLLGSASIDLLKQSGETLAGRIAYLEMHPIDGLEVGAGDLGPLWVRGGFPDSFLAASDRASQRWRLDFIRTYLERDIPLLGPRIPAETLRRFWTMLAHHQAGLLNAAEFARALGVDGKTVASYLDLLVDLLLVRRLEPWHANVGKRLVKSPRVYVRDSGITHTLLGLATQEDVLGHPVAGASWEGFVIETLTAAAPAGTLSHFYRTAAGAEIDLLLTLPGQRLWAIEVKRSLTPKVEKGFHQACEDLAPERRIVVFPGAERFPLKHGIEAMPLRDLGRALLGEA</sequence>
<reference evidence="3 4" key="1">
    <citation type="journal article" date="2000" name="DNA Res.">
        <title>Complete genome structure of the nitrogen-fixing symbiotic bacterium Mesorhizobium loti.</title>
        <authorList>
            <person name="Kaneko T."/>
            <person name="Nakamura Y."/>
            <person name="Sato S."/>
            <person name="Asamizu E."/>
            <person name="Kato T."/>
            <person name="Sasamoto S."/>
            <person name="Watanabe A."/>
            <person name="Idesawa K."/>
            <person name="Ishikawa A."/>
            <person name="Kawashima K."/>
            <person name="Kimura T."/>
            <person name="Kishida Y."/>
            <person name="Kiyokawa C."/>
            <person name="Kohara M."/>
            <person name="Matsumoto M."/>
            <person name="Matsuno A."/>
            <person name="Mochizuki Y."/>
            <person name="Nakayama S."/>
            <person name="Nakazaki N."/>
            <person name="Shimpo S."/>
            <person name="Sugimoto M."/>
            <person name="Takeuchi C."/>
            <person name="Yamada M."/>
            <person name="Tabata S."/>
        </authorList>
    </citation>
    <scope>NUCLEOTIDE SEQUENCE [LARGE SCALE GENOMIC DNA]</scope>
    <source>
        <strain evidence="4">LMG 29417 / CECT 9101 / MAFF 303099</strain>
        <plasmid evidence="3 4">pMLa</plasmid>
    </source>
</reference>
<dbReference type="Proteomes" id="UP000000552">
    <property type="component" value="Plasmid pMLa"/>
</dbReference>
<evidence type="ECO:0000256" key="1">
    <source>
        <dbReference type="SAM" id="MobiDB-lite"/>
    </source>
</evidence>
<dbReference type="KEGG" id="mlo:mlr9349"/>
<evidence type="ECO:0000259" key="2">
    <source>
        <dbReference type="SMART" id="SM00382"/>
    </source>
</evidence>
<dbReference type="Pfam" id="PF13635">
    <property type="entry name" value="DUF4143"/>
    <property type="match status" value="1"/>
</dbReference>
<gene>
    <name evidence="3" type="ordered locus">mlr9349</name>
</gene>
<accession>Q981J4</accession>
<dbReference type="EMBL" id="BA000013">
    <property type="protein sequence ID" value="BAB54715.1"/>
    <property type="molecule type" value="Genomic_DNA"/>
</dbReference>
<dbReference type="Gene3D" id="3.40.50.300">
    <property type="entry name" value="P-loop containing nucleotide triphosphate hydrolases"/>
    <property type="match status" value="1"/>
</dbReference>
<dbReference type="SMART" id="SM00382">
    <property type="entry name" value="AAA"/>
    <property type="match status" value="1"/>
</dbReference>
<dbReference type="InterPro" id="IPR003593">
    <property type="entry name" value="AAA+_ATPase"/>
</dbReference>
<geneLocation type="plasmid" evidence="3 4">
    <name>pMLa</name>
</geneLocation>
<dbReference type="InterPro" id="IPR027417">
    <property type="entry name" value="P-loop_NTPase"/>
</dbReference>
<name>Q981J4_RHILO</name>
<dbReference type="Pfam" id="PF13173">
    <property type="entry name" value="AAA_14"/>
    <property type="match status" value="1"/>
</dbReference>
<dbReference type="InterPro" id="IPR041682">
    <property type="entry name" value="AAA_14"/>
</dbReference>
<dbReference type="AlphaFoldDB" id="Q981J4"/>
<keyword evidence="3" id="KW-0614">Plasmid</keyword>
<dbReference type="CDD" id="cd00009">
    <property type="entry name" value="AAA"/>
    <property type="match status" value="1"/>
</dbReference>
<dbReference type="PANTHER" id="PTHR43566:SF2">
    <property type="entry name" value="DUF4143 DOMAIN-CONTAINING PROTEIN"/>
    <property type="match status" value="1"/>
</dbReference>
<feature type="region of interest" description="Disordered" evidence="1">
    <location>
        <begin position="1"/>
        <end position="27"/>
    </location>
</feature>